<feature type="transmembrane region" description="Helical" evidence="5">
    <location>
        <begin position="44"/>
        <end position="62"/>
    </location>
</feature>
<evidence type="ECO:0000256" key="3">
    <source>
        <dbReference type="ARBA" id="ARBA00022989"/>
    </source>
</evidence>
<feature type="transmembrane region" description="Helical" evidence="5">
    <location>
        <begin position="183"/>
        <end position="199"/>
    </location>
</feature>
<keyword evidence="8" id="KW-1185">Reference proteome</keyword>
<dbReference type="Pfam" id="PF04932">
    <property type="entry name" value="Wzy_C"/>
    <property type="match status" value="1"/>
</dbReference>
<dbReference type="InterPro" id="IPR011990">
    <property type="entry name" value="TPR-like_helical_dom_sf"/>
</dbReference>
<dbReference type="InterPro" id="IPR051533">
    <property type="entry name" value="WaaL-like"/>
</dbReference>
<dbReference type="InterPro" id="IPR007016">
    <property type="entry name" value="O-antigen_ligase-rel_domated"/>
</dbReference>
<feature type="transmembrane region" description="Helical" evidence="5">
    <location>
        <begin position="373"/>
        <end position="391"/>
    </location>
</feature>
<keyword evidence="3 5" id="KW-1133">Transmembrane helix</keyword>
<evidence type="ECO:0000259" key="6">
    <source>
        <dbReference type="Pfam" id="PF04932"/>
    </source>
</evidence>
<dbReference type="EMBL" id="WKJI01000004">
    <property type="protein sequence ID" value="MRX48507.1"/>
    <property type="molecule type" value="Genomic_DNA"/>
</dbReference>
<keyword evidence="2 5" id="KW-0812">Transmembrane</keyword>
<feature type="domain" description="O-antigen ligase-related" evidence="6">
    <location>
        <begin position="190"/>
        <end position="333"/>
    </location>
</feature>
<feature type="transmembrane region" description="Helical" evidence="5">
    <location>
        <begin position="205"/>
        <end position="220"/>
    </location>
</feature>
<feature type="transmembrane region" description="Helical" evidence="5">
    <location>
        <begin position="12"/>
        <end position="32"/>
    </location>
</feature>
<evidence type="ECO:0000256" key="2">
    <source>
        <dbReference type="ARBA" id="ARBA00022692"/>
    </source>
</evidence>
<gene>
    <name evidence="7" type="ORF">GJJ64_15035</name>
</gene>
<proteinExistence type="predicted"/>
<sequence>MRECYKVTFDFLIMLTLGILFIQILLCNPYLYYYQDYKDNHYTFVYLAILTLTLVCIKGLFFKNIIYKLTFLDLLLSILMLLIIFAGKRTVFFSEILCNFLVVCIIYLAVRTISLQNNIKLIFFTSVIFAAIQIILICYRMYDLRFYNTTILAGSLGNTGLLAGLLLIVSPLLFYITNKKKHRFILVTLTLLIFLLIILTNSRAAIIAYLGTIHLILLTFKRYRRLLKMRKTFFTLISALIILIVVCFSFFKIDSINGRFFIWDVCLKNYKSFIVNGIGYGEFPVQYRRWQGDYFKSNDNSYFSYLADLPKNAFNEPLQILIELGTSGFIIFISIIIAVFRASTNFPVFLETTLKISLLNVLLFSFFSYPFHSFPILIYSVSVLGCLASGLKNNYIMTNYTVRFSYVIMLLIIPAMTYFIYQRSTSIATWNLLKKQQPKFALIKYKELLSVLDYNSQFLLDYGKLLHRNSLYQESTDILLKTEKIYSNIEIPIFIASNYQYLNDYVMAEKYLISANQYIPSKLLPKYMLLKLFIETRDTLNAINMAKHISETPLKVNSDSAFKMQLFAENYLLHLKH</sequence>
<feature type="transmembrane region" description="Helical" evidence="5">
    <location>
        <begin position="122"/>
        <end position="142"/>
    </location>
</feature>
<feature type="transmembrane region" description="Helical" evidence="5">
    <location>
        <begin position="232"/>
        <end position="251"/>
    </location>
</feature>
<dbReference type="PANTHER" id="PTHR37422">
    <property type="entry name" value="TEICHURONIC ACID BIOSYNTHESIS PROTEIN TUAE"/>
    <property type="match status" value="1"/>
</dbReference>
<evidence type="ECO:0000313" key="7">
    <source>
        <dbReference type="EMBL" id="MRX48507.1"/>
    </source>
</evidence>
<evidence type="ECO:0000256" key="5">
    <source>
        <dbReference type="SAM" id="Phobius"/>
    </source>
</evidence>
<reference evidence="7 8" key="1">
    <citation type="submission" date="2019-11" db="EMBL/GenBank/DDBJ databases">
        <authorList>
            <person name="Cheng Q."/>
            <person name="Yang Z."/>
        </authorList>
    </citation>
    <scope>NUCLEOTIDE SEQUENCE [LARGE SCALE GENOMIC DNA]</scope>
    <source>
        <strain evidence="7 8">HX-22-1</strain>
    </source>
</reference>
<dbReference type="AlphaFoldDB" id="A0A7K0FTP4"/>
<dbReference type="GO" id="GO:0016020">
    <property type="term" value="C:membrane"/>
    <property type="evidence" value="ECO:0007669"/>
    <property type="project" value="UniProtKB-SubCell"/>
</dbReference>
<organism evidence="7 8">
    <name type="scientific">Pedobacter puniceum</name>
    <dbReference type="NCBI Taxonomy" id="2666136"/>
    <lineage>
        <taxon>Bacteria</taxon>
        <taxon>Pseudomonadati</taxon>
        <taxon>Bacteroidota</taxon>
        <taxon>Sphingobacteriia</taxon>
        <taxon>Sphingobacteriales</taxon>
        <taxon>Sphingobacteriaceae</taxon>
        <taxon>Pedobacter</taxon>
    </lineage>
</organism>
<name>A0A7K0FTP4_9SPHI</name>
<evidence type="ECO:0000313" key="8">
    <source>
        <dbReference type="Proteomes" id="UP000462931"/>
    </source>
</evidence>
<dbReference type="Proteomes" id="UP000462931">
    <property type="component" value="Unassembled WGS sequence"/>
</dbReference>
<evidence type="ECO:0000256" key="4">
    <source>
        <dbReference type="ARBA" id="ARBA00023136"/>
    </source>
</evidence>
<comment type="subcellular location">
    <subcellularLocation>
        <location evidence="1">Membrane</location>
        <topology evidence="1">Multi-pass membrane protein</topology>
    </subcellularLocation>
</comment>
<dbReference type="PANTHER" id="PTHR37422:SF13">
    <property type="entry name" value="LIPOPOLYSACCHARIDE BIOSYNTHESIS PROTEIN PA4999-RELATED"/>
    <property type="match status" value="1"/>
</dbReference>
<keyword evidence="4 5" id="KW-0472">Membrane</keyword>
<dbReference type="SUPFAM" id="SSF48452">
    <property type="entry name" value="TPR-like"/>
    <property type="match status" value="1"/>
</dbReference>
<comment type="caution">
    <text evidence="7">The sequence shown here is derived from an EMBL/GenBank/DDBJ whole genome shotgun (WGS) entry which is preliminary data.</text>
</comment>
<feature type="transmembrane region" description="Helical" evidence="5">
    <location>
        <begin position="403"/>
        <end position="421"/>
    </location>
</feature>
<feature type="transmembrane region" description="Helical" evidence="5">
    <location>
        <begin position="318"/>
        <end position="340"/>
    </location>
</feature>
<feature type="transmembrane region" description="Helical" evidence="5">
    <location>
        <begin position="347"/>
        <end position="367"/>
    </location>
</feature>
<feature type="transmembrane region" description="Helical" evidence="5">
    <location>
        <begin position="92"/>
        <end position="110"/>
    </location>
</feature>
<feature type="transmembrane region" description="Helical" evidence="5">
    <location>
        <begin position="69"/>
        <end position="86"/>
    </location>
</feature>
<protein>
    <recommendedName>
        <fullName evidence="6">O-antigen ligase-related domain-containing protein</fullName>
    </recommendedName>
</protein>
<accession>A0A7K0FTP4</accession>
<evidence type="ECO:0000256" key="1">
    <source>
        <dbReference type="ARBA" id="ARBA00004141"/>
    </source>
</evidence>
<feature type="transmembrane region" description="Helical" evidence="5">
    <location>
        <begin position="154"/>
        <end position="176"/>
    </location>
</feature>